<dbReference type="PANTHER" id="PTHR46149">
    <property type="entry name" value="MIP08469P"/>
    <property type="match status" value="1"/>
</dbReference>
<keyword evidence="8" id="KW-1185">Reference proteome</keyword>
<accession>A0A1B0GK76</accession>
<evidence type="ECO:0000256" key="3">
    <source>
        <dbReference type="ARBA" id="ARBA00022481"/>
    </source>
</evidence>
<sequence>EIPIVIAGNKLDLASTHREVKIEDVSEWVFCELPKLRDVVKKSRGVCLVQSTEIPIVIAGNKLDLASTHREVKIEDVSEWVFCELPKLRAKVLECSAKDDTNITDLFKSLLSISKIMPIGGGESTSGLKRRSSAYVSATSKVQFQSQNEGRGCENTESEVLHWEPTNQANRSSGHHLGTLQVPLMPNRNPDRGHSYDVLREKLNNKYKMHPVLTIATYSKISAAGISWMENDV</sequence>
<dbReference type="EMBL" id="AJWK01028450">
    <property type="status" value="NOT_ANNOTATED_CDS"/>
    <property type="molecule type" value="Genomic_DNA"/>
</dbReference>
<evidence type="ECO:0000313" key="7">
    <source>
        <dbReference type="EnsemblMetazoa" id="LLOJ008408-PA"/>
    </source>
</evidence>
<dbReference type="VEuPathDB" id="VectorBase:LLONM1_011068"/>
<dbReference type="GO" id="GO:0003924">
    <property type="term" value="F:GTPase activity"/>
    <property type="evidence" value="ECO:0007669"/>
    <property type="project" value="InterPro"/>
</dbReference>
<evidence type="ECO:0000313" key="8">
    <source>
        <dbReference type="Proteomes" id="UP000092461"/>
    </source>
</evidence>
<dbReference type="GO" id="GO:0005525">
    <property type="term" value="F:GTP binding"/>
    <property type="evidence" value="ECO:0007669"/>
    <property type="project" value="UniProtKB-KW"/>
</dbReference>
<dbReference type="VEuPathDB" id="VectorBase:LLOJ008408"/>
<dbReference type="PANTHER" id="PTHR46149:SF7">
    <property type="entry name" value="GTP-BINDING PROTEIN DI-RAS2"/>
    <property type="match status" value="1"/>
</dbReference>
<dbReference type="InterPro" id="IPR052236">
    <property type="entry name" value="Small_GTPase_RasD"/>
</dbReference>
<dbReference type="EMBL" id="AJWK01028449">
    <property type="status" value="NOT_ANNOTATED_CDS"/>
    <property type="molecule type" value="Genomic_DNA"/>
</dbReference>
<keyword evidence="4" id="KW-0342">GTP-binding</keyword>
<dbReference type="Proteomes" id="UP000092461">
    <property type="component" value="Unassembled WGS sequence"/>
</dbReference>
<dbReference type="InterPro" id="IPR027417">
    <property type="entry name" value="P-loop_NTPase"/>
</dbReference>
<dbReference type="Pfam" id="PF00071">
    <property type="entry name" value="Ras"/>
    <property type="match status" value="1"/>
</dbReference>
<evidence type="ECO:0000256" key="4">
    <source>
        <dbReference type="ARBA" id="ARBA00023134"/>
    </source>
</evidence>
<reference evidence="7" key="1">
    <citation type="submission" date="2020-05" db="UniProtKB">
        <authorList>
            <consortium name="EnsemblMetazoa"/>
        </authorList>
    </citation>
    <scope>IDENTIFICATION</scope>
    <source>
        <strain evidence="7">Jacobina</strain>
    </source>
</reference>
<keyword evidence="3" id="KW-0488">Methylation</keyword>
<dbReference type="EnsemblMetazoa" id="LLOJ008408-RA">
    <property type="protein sequence ID" value="LLOJ008408-PA"/>
    <property type="gene ID" value="LLOJ008408"/>
</dbReference>
<dbReference type="GO" id="GO:0005886">
    <property type="term" value="C:plasma membrane"/>
    <property type="evidence" value="ECO:0007669"/>
    <property type="project" value="UniProtKB-SubCell"/>
</dbReference>
<proteinExistence type="predicted"/>
<comment type="subcellular location">
    <subcellularLocation>
        <location evidence="1">Cell membrane</location>
        <topology evidence="1">Lipid-anchor</topology>
    </subcellularLocation>
</comment>
<dbReference type="Gene3D" id="3.40.50.300">
    <property type="entry name" value="P-loop containing nucleotide triphosphate hydrolases"/>
    <property type="match status" value="1"/>
</dbReference>
<dbReference type="AlphaFoldDB" id="A0A1B0GK76"/>
<keyword evidence="4" id="KW-0547">Nucleotide-binding</keyword>
<evidence type="ECO:0000256" key="1">
    <source>
        <dbReference type="ARBA" id="ARBA00004193"/>
    </source>
</evidence>
<keyword evidence="6" id="KW-0449">Lipoprotein</keyword>
<keyword evidence="2" id="KW-1003">Cell membrane</keyword>
<dbReference type="InterPro" id="IPR001806">
    <property type="entry name" value="Small_GTPase"/>
</dbReference>
<keyword evidence="5" id="KW-0472">Membrane</keyword>
<dbReference type="SUPFAM" id="SSF52540">
    <property type="entry name" value="P-loop containing nucleoside triphosphate hydrolases"/>
    <property type="match status" value="1"/>
</dbReference>
<evidence type="ECO:0000256" key="6">
    <source>
        <dbReference type="ARBA" id="ARBA00023288"/>
    </source>
</evidence>
<evidence type="ECO:0000256" key="2">
    <source>
        <dbReference type="ARBA" id="ARBA00022475"/>
    </source>
</evidence>
<dbReference type="PRINTS" id="PR00449">
    <property type="entry name" value="RASTRNSFRMNG"/>
</dbReference>
<dbReference type="EMBL" id="AJWK01028451">
    <property type="status" value="NOT_ANNOTATED_CDS"/>
    <property type="molecule type" value="Genomic_DNA"/>
</dbReference>
<evidence type="ECO:0000256" key="5">
    <source>
        <dbReference type="ARBA" id="ARBA00023136"/>
    </source>
</evidence>
<organism evidence="7 8">
    <name type="scientific">Lutzomyia longipalpis</name>
    <name type="common">Sand fly</name>
    <dbReference type="NCBI Taxonomy" id="7200"/>
    <lineage>
        <taxon>Eukaryota</taxon>
        <taxon>Metazoa</taxon>
        <taxon>Ecdysozoa</taxon>
        <taxon>Arthropoda</taxon>
        <taxon>Hexapoda</taxon>
        <taxon>Insecta</taxon>
        <taxon>Pterygota</taxon>
        <taxon>Neoptera</taxon>
        <taxon>Endopterygota</taxon>
        <taxon>Diptera</taxon>
        <taxon>Nematocera</taxon>
        <taxon>Psychodoidea</taxon>
        <taxon>Psychodidae</taxon>
        <taxon>Lutzomyia</taxon>
        <taxon>Lutzomyia</taxon>
    </lineage>
</organism>
<name>A0A1B0GK76_LUTLO</name>
<protein>
    <submittedName>
        <fullName evidence="7">Uncharacterized protein</fullName>
    </submittedName>
</protein>